<sequence>MDPIWPGLSNFFKLKCRRTLILHGPPSTQAVTCWRDLLENAGATDEGLYGWVTAEMRQAGLEHLPHLLPFNGSELRIRFFERNGGVDLPAVWNFLKSAIAMPLAHDQRIHVFFEPQLQLDMMGPEIFPGIPLNQNFEDDTPLYQAPPLQQSTSQLLDVDCPAKG</sequence>
<organism evidence="1 2">
    <name type="scientific">Mesorhabditis spiculigera</name>
    <dbReference type="NCBI Taxonomy" id="96644"/>
    <lineage>
        <taxon>Eukaryota</taxon>
        <taxon>Metazoa</taxon>
        <taxon>Ecdysozoa</taxon>
        <taxon>Nematoda</taxon>
        <taxon>Chromadorea</taxon>
        <taxon>Rhabditida</taxon>
        <taxon>Rhabditina</taxon>
        <taxon>Rhabditomorpha</taxon>
        <taxon>Rhabditoidea</taxon>
        <taxon>Rhabditidae</taxon>
        <taxon>Mesorhabditinae</taxon>
        <taxon>Mesorhabditis</taxon>
    </lineage>
</organism>
<evidence type="ECO:0000313" key="1">
    <source>
        <dbReference type="EMBL" id="CAJ0564266.1"/>
    </source>
</evidence>
<reference evidence="1" key="1">
    <citation type="submission" date="2023-06" db="EMBL/GenBank/DDBJ databases">
        <authorList>
            <person name="Delattre M."/>
        </authorList>
    </citation>
    <scope>NUCLEOTIDE SEQUENCE</scope>
    <source>
        <strain evidence="1">AF72</strain>
    </source>
</reference>
<keyword evidence="2" id="KW-1185">Reference proteome</keyword>
<comment type="caution">
    <text evidence="1">The sequence shown here is derived from an EMBL/GenBank/DDBJ whole genome shotgun (WGS) entry which is preliminary data.</text>
</comment>
<gene>
    <name evidence="1" type="ORF">MSPICULIGERA_LOCUS2949</name>
</gene>
<feature type="non-terminal residue" evidence="1">
    <location>
        <position position="1"/>
    </location>
</feature>
<dbReference type="AlphaFoldDB" id="A0AA36CA38"/>
<dbReference type="EMBL" id="CATQJA010000845">
    <property type="protein sequence ID" value="CAJ0564266.1"/>
    <property type="molecule type" value="Genomic_DNA"/>
</dbReference>
<name>A0AA36CA38_9BILA</name>
<proteinExistence type="predicted"/>
<dbReference type="Proteomes" id="UP001177023">
    <property type="component" value="Unassembled WGS sequence"/>
</dbReference>
<accession>A0AA36CA38</accession>
<protein>
    <submittedName>
        <fullName evidence="1">Uncharacterized protein</fullName>
    </submittedName>
</protein>
<evidence type="ECO:0000313" key="2">
    <source>
        <dbReference type="Proteomes" id="UP001177023"/>
    </source>
</evidence>